<dbReference type="GO" id="GO:0005886">
    <property type="term" value="C:plasma membrane"/>
    <property type="evidence" value="ECO:0007669"/>
    <property type="project" value="UniProtKB-SubCell"/>
</dbReference>
<gene>
    <name evidence="11" type="ORF">GC105_07030</name>
</gene>
<dbReference type="InterPro" id="IPR048279">
    <property type="entry name" value="MdtK-like"/>
</dbReference>
<name>A0A6A7K7S9_9FIRM</name>
<evidence type="ECO:0000256" key="10">
    <source>
        <dbReference type="SAM" id="Phobius"/>
    </source>
</evidence>
<dbReference type="NCBIfam" id="TIGR00797">
    <property type="entry name" value="matE"/>
    <property type="match status" value="1"/>
</dbReference>
<dbReference type="Proteomes" id="UP000440004">
    <property type="component" value="Unassembled WGS sequence"/>
</dbReference>
<feature type="transmembrane region" description="Helical" evidence="10">
    <location>
        <begin position="104"/>
        <end position="129"/>
    </location>
</feature>
<dbReference type="Pfam" id="PF01554">
    <property type="entry name" value="MatE"/>
    <property type="match status" value="2"/>
</dbReference>
<keyword evidence="9" id="KW-0046">Antibiotic resistance</keyword>
<evidence type="ECO:0000256" key="8">
    <source>
        <dbReference type="ARBA" id="ARBA00023136"/>
    </source>
</evidence>
<comment type="caution">
    <text evidence="11">The sequence shown here is derived from an EMBL/GenBank/DDBJ whole genome shotgun (WGS) entry which is preliminary data.</text>
</comment>
<feature type="transmembrane region" description="Helical" evidence="10">
    <location>
        <begin position="334"/>
        <end position="359"/>
    </location>
</feature>
<evidence type="ECO:0000313" key="12">
    <source>
        <dbReference type="Proteomes" id="UP000440004"/>
    </source>
</evidence>
<sequence length="479" mass="52624">MTKLNKNKPIKNNNDNRMDILESMPIKKAIWALAIPTMLAMLIQVIYNMTDTFFIGKLNEPNMVAAISISFPIFMIVQAFGNIFAIGGASLISRLLGKGEVEQANHAGAIAFWTAFSVCAVVAILGLIFTEPILLFCGASENTIGYASSYLRIMLIGGLFIGMQMAMGGLLRSEGATKESMVGMMTGSIINIVLDPIFILFLNMGVAGAAWATTIGNMFAFLYFVNFYMKKKGIISISPKLFSFDKKIYADIFKIGIPASLGMILMSVGMAVGNVFAASFGDDVVAANGIVMRVGNIAIMLAMGLAQGCQPLMGYNYGAKKYDRLLETIKRSSLISTIMCCFFAAIYFVFANVWIKIFINDVTVVNLGVKIMRVFVLGMPFIGIQMILMIMFQSLGRSVESLVLSLGRQGFFFIPALIIFSNLWGFDGFIFALPFADIATSLLSISLFIILRKKLHLSRDALIRDEERSYIDDQLLDNN</sequence>
<keyword evidence="4" id="KW-0813">Transport</keyword>
<accession>A0A6A7K7S9</accession>
<keyword evidence="5" id="KW-1003">Cell membrane</keyword>
<evidence type="ECO:0000256" key="9">
    <source>
        <dbReference type="ARBA" id="ARBA00023251"/>
    </source>
</evidence>
<proteinExistence type="inferred from homology"/>
<dbReference type="PIRSF" id="PIRSF006603">
    <property type="entry name" value="DinF"/>
    <property type="match status" value="1"/>
</dbReference>
<dbReference type="GO" id="GO:0046677">
    <property type="term" value="P:response to antibiotic"/>
    <property type="evidence" value="ECO:0007669"/>
    <property type="project" value="UniProtKB-KW"/>
</dbReference>
<feature type="transmembrane region" description="Helical" evidence="10">
    <location>
        <begin position="208"/>
        <end position="228"/>
    </location>
</feature>
<feature type="transmembrane region" description="Helical" evidence="10">
    <location>
        <begin position="182"/>
        <end position="202"/>
    </location>
</feature>
<dbReference type="GO" id="GO:0015297">
    <property type="term" value="F:antiporter activity"/>
    <property type="evidence" value="ECO:0007669"/>
    <property type="project" value="InterPro"/>
</dbReference>
<evidence type="ECO:0000256" key="4">
    <source>
        <dbReference type="ARBA" id="ARBA00022448"/>
    </source>
</evidence>
<feature type="transmembrane region" description="Helical" evidence="10">
    <location>
        <begin position="67"/>
        <end position="92"/>
    </location>
</feature>
<feature type="transmembrane region" description="Helical" evidence="10">
    <location>
        <begin position="371"/>
        <end position="390"/>
    </location>
</feature>
<dbReference type="PANTHER" id="PTHR43823">
    <property type="entry name" value="SPORULATION PROTEIN YKVU"/>
    <property type="match status" value="1"/>
</dbReference>
<evidence type="ECO:0000256" key="5">
    <source>
        <dbReference type="ARBA" id="ARBA00022475"/>
    </source>
</evidence>
<keyword evidence="8 10" id="KW-0472">Membrane</keyword>
<dbReference type="AlphaFoldDB" id="A0A6A7K7S9"/>
<comment type="subcellular location">
    <subcellularLocation>
        <location evidence="1">Cell membrane</location>
        <topology evidence="1">Multi-pass membrane protein</topology>
    </subcellularLocation>
</comment>
<evidence type="ECO:0000256" key="3">
    <source>
        <dbReference type="ARBA" id="ARBA00022106"/>
    </source>
</evidence>
<dbReference type="GO" id="GO:0042910">
    <property type="term" value="F:xenobiotic transmembrane transporter activity"/>
    <property type="evidence" value="ECO:0007669"/>
    <property type="project" value="InterPro"/>
</dbReference>
<evidence type="ECO:0000256" key="1">
    <source>
        <dbReference type="ARBA" id="ARBA00004651"/>
    </source>
</evidence>
<evidence type="ECO:0000256" key="7">
    <source>
        <dbReference type="ARBA" id="ARBA00022989"/>
    </source>
</evidence>
<protein>
    <recommendedName>
        <fullName evidence="3">Multidrug export protein MepA</fullName>
    </recommendedName>
</protein>
<feature type="transmembrane region" description="Helical" evidence="10">
    <location>
        <begin position="402"/>
        <end position="423"/>
    </location>
</feature>
<feature type="transmembrane region" description="Helical" evidence="10">
    <location>
        <begin position="290"/>
        <end position="313"/>
    </location>
</feature>
<keyword evidence="12" id="KW-1185">Reference proteome</keyword>
<keyword evidence="6 10" id="KW-0812">Transmembrane</keyword>
<dbReference type="PANTHER" id="PTHR43823:SF3">
    <property type="entry name" value="MULTIDRUG EXPORT PROTEIN MEPA"/>
    <property type="match status" value="1"/>
</dbReference>
<dbReference type="RefSeq" id="WP_152803096.1">
    <property type="nucleotide sequence ID" value="NZ_WHNX01000008.1"/>
</dbReference>
<dbReference type="CDD" id="cd13143">
    <property type="entry name" value="MATE_MepA_like"/>
    <property type="match status" value="1"/>
</dbReference>
<feature type="transmembrane region" description="Helical" evidence="10">
    <location>
        <begin position="149"/>
        <end position="170"/>
    </location>
</feature>
<keyword evidence="7 10" id="KW-1133">Transmembrane helix</keyword>
<dbReference type="InterPro" id="IPR002528">
    <property type="entry name" value="MATE_fam"/>
</dbReference>
<evidence type="ECO:0000313" key="11">
    <source>
        <dbReference type="EMBL" id="MPW25539.1"/>
    </source>
</evidence>
<comment type="similarity">
    <text evidence="2">Belongs to the multi antimicrobial extrusion (MATE) (TC 2.A.66.1) family. MepA subfamily.</text>
</comment>
<feature type="transmembrane region" description="Helical" evidence="10">
    <location>
        <begin position="29"/>
        <end position="47"/>
    </location>
</feature>
<organism evidence="11 12">
    <name type="scientific">Alkalibaculum sporogenes</name>
    <dbReference type="NCBI Taxonomy" id="2655001"/>
    <lineage>
        <taxon>Bacteria</taxon>
        <taxon>Bacillati</taxon>
        <taxon>Bacillota</taxon>
        <taxon>Clostridia</taxon>
        <taxon>Eubacteriales</taxon>
        <taxon>Eubacteriaceae</taxon>
        <taxon>Alkalibaculum</taxon>
    </lineage>
</organism>
<reference evidence="11 12" key="1">
    <citation type="submission" date="2019-10" db="EMBL/GenBank/DDBJ databases">
        <title>Alkalibaculum tamaniensis sp.nov., a new alkaliphilic acetogen, isolated on methoxylated aromatics from a mud volcano.</title>
        <authorList>
            <person name="Khomyakova M.A."/>
            <person name="Merkel A.Y."/>
            <person name="Bonch-Osmolovskaya E.A."/>
            <person name="Slobodkin A.I."/>
        </authorList>
    </citation>
    <scope>NUCLEOTIDE SEQUENCE [LARGE SCALE GENOMIC DNA]</scope>
    <source>
        <strain evidence="11 12">M08DMB</strain>
    </source>
</reference>
<dbReference type="InterPro" id="IPR045070">
    <property type="entry name" value="MATE_MepA-like"/>
</dbReference>
<feature type="transmembrane region" description="Helical" evidence="10">
    <location>
        <begin position="429"/>
        <end position="451"/>
    </location>
</feature>
<evidence type="ECO:0000256" key="6">
    <source>
        <dbReference type="ARBA" id="ARBA00022692"/>
    </source>
</evidence>
<feature type="transmembrane region" description="Helical" evidence="10">
    <location>
        <begin position="248"/>
        <end position="270"/>
    </location>
</feature>
<evidence type="ECO:0000256" key="2">
    <source>
        <dbReference type="ARBA" id="ARBA00008417"/>
    </source>
</evidence>
<dbReference type="InterPro" id="IPR051327">
    <property type="entry name" value="MATE_MepA_subfamily"/>
</dbReference>
<dbReference type="EMBL" id="WHNX01000008">
    <property type="protein sequence ID" value="MPW25539.1"/>
    <property type="molecule type" value="Genomic_DNA"/>
</dbReference>